<organism evidence="8">
    <name type="scientific">Chaetoceros debilis</name>
    <dbReference type="NCBI Taxonomy" id="122233"/>
    <lineage>
        <taxon>Eukaryota</taxon>
        <taxon>Sar</taxon>
        <taxon>Stramenopiles</taxon>
        <taxon>Ochrophyta</taxon>
        <taxon>Bacillariophyta</taxon>
        <taxon>Coscinodiscophyceae</taxon>
        <taxon>Chaetocerotophycidae</taxon>
        <taxon>Chaetocerotales</taxon>
        <taxon>Chaetocerotaceae</taxon>
        <taxon>Chaetoceros</taxon>
    </lineage>
</organism>
<gene>
    <name evidence="8" type="ORF">CDEB00056_LOCUS13565</name>
</gene>
<evidence type="ECO:0000256" key="2">
    <source>
        <dbReference type="ARBA" id="ARBA00008462"/>
    </source>
</evidence>
<evidence type="ECO:0000256" key="3">
    <source>
        <dbReference type="ARBA" id="ARBA00022692"/>
    </source>
</evidence>
<dbReference type="Pfam" id="PF07086">
    <property type="entry name" value="Jagunal"/>
    <property type="match status" value="1"/>
</dbReference>
<sequence length="127" mass="14170">MKTFFFLWVGTLDLIVSLTAIPLALAVKKNGLKKMKNWVLAWTLMGFGDVTISFVLYFLNWLKLYHADNSLAVLMVYPVSGIMPTFVVGVFFTHLVFLLNMDALMDAKINAPEGDDSESVSESTSLL</sequence>
<dbReference type="GO" id="GO:0007029">
    <property type="term" value="P:endoplasmic reticulum organization"/>
    <property type="evidence" value="ECO:0007669"/>
    <property type="project" value="InterPro"/>
</dbReference>
<feature type="transmembrane region" description="Helical" evidence="7">
    <location>
        <begin position="71"/>
        <end position="99"/>
    </location>
</feature>
<keyword evidence="5 7" id="KW-1133">Transmembrane helix</keyword>
<evidence type="ECO:0000256" key="4">
    <source>
        <dbReference type="ARBA" id="ARBA00022824"/>
    </source>
</evidence>
<feature type="transmembrane region" description="Helical" evidence="7">
    <location>
        <begin position="39"/>
        <end position="59"/>
    </location>
</feature>
<evidence type="ECO:0000313" key="8">
    <source>
        <dbReference type="EMBL" id="CAE0468712.1"/>
    </source>
</evidence>
<keyword evidence="6 7" id="KW-0472">Membrane</keyword>
<dbReference type="InterPro" id="IPR009787">
    <property type="entry name" value="Jagunal"/>
</dbReference>
<comment type="similarity">
    <text evidence="2">Belongs to the jagunal family.</text>
</comment>
<dbReference type="AlphaFoldDB" id="A0A7S3Q7S5"/>
<evidence type="ECO:0000256" key="5">
    <source>
        <dbReference type="ARBA" id="ARBA00022989"/>
    </source>
</evidence>
<feature type="transmembrane region" description="Helical" evidence="7">
    <location>
        <begin position="6"/>
        <end position="27"/>
    </location>
</feature>
<evidence type="ECO:0000256" key="6">
    <source>
        <dbReference type="ARBA" id="ARBA00023136"/>
    </source>
</evidence>
<evidence type="ECO:0000256" key="7">
    <source>
        <dbReference type="SAM" id="Phobius"/>
    </source>
</evidence>
<protein>
    <submittedName>
        <fullName evidence="8">Uncharacterized protein</fullName>
    </submittedName>
</protein>
<proteinExistence type="inferred from homology"/>
<dbReference type="EMBL" id="HBIO01017656">
    <property type="protein sequence ID" value="CAE0468712.1"/>
    <property type="molecule type" value="Transcribed_RNA"/>
</dbReference>
<keyword evidence="3 7" id="KW-0812">Transmembrane</keyword>
<comment type="subcellular location">
    <subcellularLocation>
        <location evidence="1">Endoplasmic reticulum membrane</location>
        <topology evidence="1">Multi-pass membrane protein</topology>
    </subcellularLocation>
</comment>
<dbReference type="GO" id="GO:0005789">
    <property type="term" value="C:endoplasmic reticulum membrane"/>
    <property type="evidence" value="ECO:0007669"/>
    <property type="project" value="UniProtKB-SubCell"/>
</dbReference>
<evidence type="ECO:0000256" key="1">
    <source>
        <dbReference type="ARBA" id="ARBA00004477"/>
    </source>
</evidence>
<accession>A0A7S3Q7S5</accession>
<keyword evidence="4" id="KW-0256">Endoplasmic reticulum</keyword>
<name>A0A7S3Q7S5_9STRA</name>
<reference evidence="8" key="1">
    <citation type="submission" date="2021-01" db="EMBL/GenBank/DDBJ databases">
        <authorList>
            <person name="Corre E."/>
            <person name="Pelletier E."/>
            <person name="Niang G."/>
            <person name="Scheremetjew M."/>
            <person name="Finn R."/>
            <person name="Kale V."/>
            <person name="Holt S."/>
            <person name="Cochrane G."/>
            <person name="Meng A."/>
            <person name="Brown T."/>
            <person name="Cohen L."/>
        </authorList>
    </citation>
    <scope>NUCLEOTIDE SEQUENCE</scope>
    <source>
        <strain evidence="8">MM31A-1</strain>
    </source>
</reference>